<keyword evidence="5 7" id="KW-0560">Oxidoreductase</keyword>
<dbReference type="OrthoDB" id="9802739at2"/>
<evidence type="ECO:0000259" key="9">
    <source>
        <dbReference type="Pfam" id="PF02781"/>
    </source>
</evidence>
<dbReference type="PANTHER" id="PTHR23429">
    <property type="entry name" value="GLUCOSE-6-PHOSPHATE 1-DEHYDROGENASE G6PD"/>
    <property type="match status" value="1"/>
</dbReference>
<dbReference type="EMBL" id="AONB01000018">
    <property type="protein sequence ID" value="EXJ09980.1"/>
    <property type="molecule type" value="Genomic_DNA"/>
</dbReference>
<dbReference type="Proteomes" id="UP000019464">
    <property type="component" value="Unassembled WGS sequence"/>
</dbReference>
<dbReference type="EC" id="1.1.1.49" evidence="7"/>
<feature type="binding site" evidence="7">
    <location>
        <position position="48"/>
    </location>
    <ligand>
        <name>NADP(+)</name>
        <dbReference type="ChEBI" id="CHEBI:58349"/>
    </ligand>
</feature>
<dbReference type="GO" id="GO:0005829">
    <property type="term" value="C:cytosol"/>
    <property type="evidence" value="ECO:0007669"/>
    <property type="project" value="TreeGrafter"/>
</dbReference>
<feature type="binding site" evidence="7">
    <location>
        <position position="176"/>
    </location>
    <ligand>
        <name>substrate</name>
    </ligand>
</feature>
<name>W9VH54_9GAMM</name>
<dbReference type="RefSeq" id="WP_036513043.1">
    <property type="nucleotide sequence ID" value="NZ_AONB01000018.1"/>
</dbReference>
<proteinExistence type="inferred from homology"/>
<dbReference type="PROSITE" id="PS00069">
    <property type="entry name" value="G6P_DEHYDROGENASE"/>
    <property type="match status" value="1"/>
</dbReference>
<dbReference type="STRING" id="1229521.D791_03134"/>
<dbReference type="SUPFAM" id="SSF51735">
    <property type="entry name" value="NAD(P)-binding Rossmann-fold domains"/>
    <property type="match status" value="1"/>
</dbReference>
<dbReference type="HAMAP" id="MF_00966">
    <property type="entry name" value="G6PD"/>
    <property type="match status" value="1"/>
</dbReference>
<dbReference type="Gene3D" id="3.40.50.720">
    <property type="entry name" value="NAD(P)-binding Rossmann-like Domain"/>
    <property type="match status" value="1"/>
</dbReference>
<feature type="binding site" evidence="7">
    <location>
        <position position="180"/>
    </location>
    <ligand>
        <name>substrate</name>
    </ligand>
</feature>
<keyword evidence="4 7" id="KW-0521">NADP</keyword>
<dbReference type="UniPathway" id="UPA00115">
    <property type="reaction ID" value="UER00408"/>
</dbReference>
<dbReference type="SUPFAM" id="SSF55347">
    <property type="entry name" value="Glyceraldehyde-3-phosphate dehydrogenase-like, C-terminal domain"/>
    <property type="match status" value="1"/>
</dbReference>
<organism evidence="10 11">
    <name type="scientific">Nitrincola nitratireducens</name>
    <dbReference type="NCBI Taxonomy" id="1229521"/>
    <lineage>
        <taxon>Bacteria</taxon>
        <taxon>Pseudomonadati</taxon>
        <taxon>Pseudomonadota</taxon>
        <taxon>Gammaproteobacteria</taxon>
        <taxon>Oceanospirillales</taxon>
        <taxon>Oceanospirillaceae</taxon>
        <taxon>Nitrincola</taxon>
    </lineage>
</organism>
<dbReference type="PIRSF" id="PIRSF000110">
    <property type="entry name" value="G6PD"/>
    <property type="match status" value="1"/>
</dbReference>
<keyword evidence="6 7" id="KW-0119">Carbohydrate metabolism</keyword>
<dbReference type="InterPro" id="IPR022675">
    <property type="entry name" value="G6P_DH_C"/>
</dbReference>
<dbReference type="AlphaFoldDB" id="W9VH54"/>
<evidence type="ECO:0000259" key="8">
    <source>
        <dbReference type="Pfam" id="PF00479"/>
    </source>
</evidence>
<dbReference type="GO" id="GO:0004345">
    <property type="term" value="F:glucose-6-phosphate dehydrogenase activity"/>
    <property type="evidence" value="ECO:0007669"/>
    <property type="project" value="UniProtKB-UniRule"/>
</dbReference>
<evidence type="ECO:0000313" key="11">
    <source>
        <dbReference type="Proteomes" id="UP000019464"/>
    </source>
</evidence>
<dbReference type="InterPro" id="IPR019796">
    <property type="entry name" value="G6P_DH_AS"/>
</dbReference>
<dbReference type="Pfam" id="PF00479">
    <property type="entry name" value="G6PD_N"/>
    <property type="match status" value="1"/>
</dbReference>
<keyword evidence="3 7" id="KW-0313">Glucose metabolism</keyword>
<reference evidence="10 11" key="2">
    <citation type="journal article" date="2015" name="Syst. Appl. Microbiol.">
        <title>Nitrincola nitratireducens sp. nov. isolated from a haloalkaline crater lake.</title>
        <authorList>
            <person name="Singh A."/>
            <person name="Vaidya B."/>
            <person name="Tanuku N.R."/>
            <person name="Pinnaka A.K."/>
        </authorList>
    </citation>
    <scope>NUCLEOTIDE SEQUENCE [LARGE SCALE GENOMIC DNA]</scope>
    <source>
        <strain evidence="10 11">AK23</strain>
    </source>
</reference>
<evidence type="ECO:0000256" key="6">
    <source>
        <dbReference type="ARBA" id="ARBA00023277"/>
    </source>
</evidence>
<keyword evidence="11" id="KW-1185">Reference proteome</keyword>
<dbReference type="GO" id="GO:0006006">
    <property type="term" value="P:glucose metabolic process"/>
    <property type="evidence" value="ECO:0007669"/>
    <property type="project" value="UniProtKB-KW"/>
</dbReference>
<dbReference type="InterPro" id="IPR001282">
    <property type="entry name" value="G6P_DH"/>
</dbReference>
<dbReference type="PRINTS" id="PR00079">
    <property type="entry name" value="G6PDHDRGNASE"/>
</dbReference>
<evidence type="ECO:0000256" key="4">
    <source>
        <dbReference type="ARBA" id="ARBA00022857"/>
    </source>
</evidence>
<dbReference type="Pfam" id="PF02781">
    <property type="entry name" value="G6PD_C"/>
    <property type="match status" value="1"/>
</dbReference>
<evidence type="ECO:0000256" key="3">
    <source>
        <dbReference type="ARBA" id="ARBA00022526"/>
    </source>
</evidence>
<protein>
    <recommendedName>
        <fullName evidence="7">Glucose-6-phosphate 1-dehydrogenase</fullName>
        <shortName evidence="7">G6PD</shortName>
        <ecNumber evidence="7">1.1.1.49</ecNumber>
    </recommendedName>
</protein>
<feature type="binding site" evidence="7">
    <location>
        <position position="146"/>
    </location>
    <ligand>
        <name>NADP(+)</name>
        <dbReference type="ChEBI" id="CHEBI:58349"/>
    </ligand>
</feature>
<dbReference type="FunFam" id="3.30.360.10:FF:000011">
    <property type="entry name" value="Glucose-6-phosphate 1-dehydrogenase"/>
    <property type="match status" value="1"/>
</dbReference>
<dbReference type="NCBIfam" id="TIGR00871">
    <property type="entry name" value="zwf"/>
    <property type="match status" value="1"/>
</dbReference>
<evidence type="ECO:0000256" key="1">
    <source>
        <dbReference type="ARBA" id="ARBA00004937"/>
    </source>
</evidence>
<feature type="binding site" evidence="7">
    <location>
        <position position="338"/>
    </location>
    <ligand>
        <name>substrate</name>
    </ligand>
</feature>
<dbReference type="GO" id="GO:0009051">
    <property type="term" value="P:pentose-phosphate shunt, oxidative branch"/>
    <property type="evidence" value="ECO:0007669"/>
    <property type="project" value="TreeGrafter"/>
</dbReference>
<sequence length="490" mass="56003">MTAHLSACDIIFFGALGDLTQRKLLPALYQLERAKLIHKDTRILCVARNTDQDKGIGQTRQSLTKYVNESLMSTEILEAFIERIHFLSVNFDELDSYQPLKEILDASSNKERVFYYATSASLYGTISANLNEQGCLNAQSRVVLEKPIGFSLETSHQVNSEVGKYFDESQIYRIDHYLGKETVQNLIALRFANNLFGTQWNQNHISHVEITVAEKVGIEGRWGYFDKAGQLRDMVQNHLLQLLCLVAMDPPADLSADSIRDEKVKVLKSLRPIKSEEMGHHVVRGQYTSGYINDQRVPGYLEEEGANTSSQTETFVSIRVELGSWRWAGVPFYLRTGKRMAEKSSQIVVHFKQQPHYIFDPEQRQLANNKLIIKLQPDEGIALHILTKDQGLEKGMQLRKAPLQLSFSQAFGIDRVPDAYERLLLEVIKGQQYLFVRRDEIEHAWKWCDALLNQWQKQNSPPLPYPAGSWGPANSDLLLANDGRVWYENQ</sequence>
<evidence type="ECO:0000256" key="2">
    <source>
        <dbReference type="ARBA" id="ARBA00009975"/>
    </source>
</evidence>
<comment type="function">
    <text evidence="7">Catalyzes the oxidation of glucose 6-phosphate to 6-phosphogluconolactone.</text>
</comment>
<feature type="active site" description="Proton acceptor" evidence="7">
    <location>
        <position position="238"/>
    </location>
</feature>
<gene>
    <name evidence="7 10" type="primary">zwf</name>
    <name evidence="10" type="ORF">D791_03134</name>
</gene>
<feature type="binding site" evidence="7">
    <location>
        <position position="214"/>
    </location>
    <ligand>
        <name>substrate</name>
    </ligand>
</feature>
<feature type="binding site" evidence="7">
    <location>
        <position position="233"/>
    </location>
    <ligand>
        <name>substrate</name>
    </ligand>
</feature>
<comment type="similarity">
    <text evidence="2 7">Belongs to the glucose-6-phosphate dehydrogenase family.</text>
</comment>
<feature type="domain" description="Glucose-6-phosphate dehydrogenase C-terminal" evidence="9">
    <location>
        <begin position="188"/>
        <end position="486"/>
    </location>
</feature>
<feature type="domain" description="Glucose-6-phosphate dehydrogenase NAD-binding" evidence="8">
    <location>
        <begin position="11"/>
        <end position="185"/>
    </location>
</feature>
<comment type="pathway">
    <text evidence="1 7">Carbohydrate degradation; pentose phosphate pathway; D-ribulose 5-phosphate from D-glucose 6-phosphate (oxidative stage): step 1/3.</text>
</comment>
<evidence type="ECO:0000256" key="5">
    <source>
        <dbReference type="ARBA" id="ARBA00023002"/>
    </source>
</evidence>
<reference evidence="11" key="1">
    <citation type="submission" date="2012-11" db="EMBL/GenBank/DDBJ databases">
        <authorList>
            <person name="Singh A."/>
            <person name="Pinnaka A.K."/>
            <person name="Vaidya B."/>
        </authorList>
    </citation>
    <scope>NUCLEOTIDE SEQUENCE [LARGE SCALE GENOMIC DNA]</scope>
    <source>
        <strain evidence="11">AK23</strain>
    </source>
</reference>
<dbReference type="InterPro" id="IPR022674">
    <property type="entry name" value="G6P_DH_NAD-bd"/>
</dbReference>
<evidence type="ECO:0000313" key="10">
    <source>
        <dbReference type="EMBL" id="EXJ09980.1"/>
    </source>
</evidence>
<dbReference type="GO" id="GO:0050661">
    <property type="term" value="F:NADP binding"/>
    <property type="evidence" value="ECO:0007669"/>
    <property type="project" value="UniProtKB-UniRule"/>
</dbReference>
<comment type="caution">
    <text evidence="7">Lacks conserved residue(s) required for the propagation of feature annotation.</text>
</comment>
<dbReference type="Gene3D" id="3.30.360.10">
    <property type="entry name" value="Dihydrodipicolinate Reductase, domain 2"/>
    <property type="match status" value="1"/>
</dbReference>
<dbReference type="InterPro" id="IPR036291">
    <property type="entry name" value="NAD(P)-bd_dom_sf"/>
</dbReference>
<dbReference type="PANTHER" id="PTHR23429:SF0">
    <property type="entry name" value="GLUCOSE-6-PHOSPHATE 1-DEHYDROGENASE"/>
    <property type="match status" value="1"/>
</dbReference>
<accession>W9VH54</accession>
<evidence type="ECO:0000256" key="7">
    <source>
        <dbReference type="HAMAP-Rule" id="MF_00966"/>
    </source>
</evidence>
<dbReference type="PATRIC" id="fig|1229521.3.peg.3164"/>
<comment type="caution">
    <text evidence="10">The sequence shown here is derived from an EMBL/GenBank/DDBJ whole genome shotgun (WGS) entry which is preliminary data.</text>
</comment>
<comment type="catalytic activity">
    <reaction evidence="7">
        <text>D-glucose 6-phosphate + NADP(+) = 6-phospho-D-glucono-1,5-lactone + NADPH + H(+)</text>
        <dbReference type="Rhea" id="RHEA:15841"/>
        <dbReference type="ChEBI" id="CHEBI:15378"/>
        <dbReference type="ChEBI" id="CHEBI:57783"/>
        <dbReference type="ChEBI" id="CHEBI:57955"/>
        <dbReference type="ChEBI" id="CHEBI:58349"/>
        <dbReference type="ChEBI" id="CHEBI:61548"/>
        <dbReference type="EC" id="1.1.1.49"/>
    </reaction>
</comment>
<feature type="binding site" evidence="7">
    <location>
        <position position="343"/>
    </location>
    <ligand>
        <name>substrate</name>
    </ligand>
</feature>